<keyword evidence="4" id="KW-0233">DNA recombination</keyword>
<evidence type="ECO:0000313" key="6">
    <source>
        <dbReference type="EMBL" id="KYG67172.1"/>
    </source>
</evidence>
<dbReference type="Proteomes" id="UP000075320">
    <property type="component" value="Unassembled WGS sequence"/>
</dbReference>
<dbReference type="OrthoDB" id="5288967at2"/>
<evidence type="ECO:0000256" key="5">
    <source>
        <dbReference type="SAM" id="Coils"/>
    </source>
</evidence>
<evidence type="ECO:0000256" key="3">
    <source>
        <dbReference type="ARBA" id="ARBA00023054"/>
    </source>
</evidence>
<dbReference type="GO" id="GO:0006310">
    <property type="term" value="P:DNA recombination"/>
    <property type="evidence" value="ECO:0007669"/>
    <property type="project" value="UniProtKB-KW"/>
</dbReference>
<dbReference type="PANTHER" id="PTHR30563">
    <property type="entry name" value="DNA RECOMBINATION PROTEIN RMUC"/>
    <property type="match status" value="1"/>
</dbReference>
<accession>A0A150WRT5</accession>
<evidence type="ECO:0000313" key="7">
    <source>
        <dbReference type="Proteomes" id="UP000075320"/>
    </source>
</evidence>
<proteinExistence type="inferred from homology"/>
<sequence length="408" mass="46143">MDILISFLAFVAGAAIAGIITYFKFKAQSATEKSQLQSDLSSLQLKNELLTQSLQEQKDLMVEARKQHDKLADNMKIQFEVTAQKIFEEKSAKFTDQNHKNIASVLEPLKERIKDFEKKVEETYSTERSERGMLRGELSKMMELNKVMSAETQNLTKALKGEVKTQGNWGELILENILERSGLRKGEEYIIQGTDMDLRGDDGQILRPDVIVNLPDEKHLIVDAKMTLVAYEQYASSNTPEDLERTGKLHVDALKKHIDGLSEKKYHSAEKLITPDFVILFMPLEPAFALAFKLKPDLFNYAWERNIAIVSPTTLLATLRTVAALWKQDRQEKNALEIAKRGGLLYEKFAGLLKDLQNLGEKLGAAQKAHEDVIKKVSEGRGNLIDQVEDLKRLGAKTEKSLPQLENN</sequence>
<gene>
    <name evidence="6" type="ORF">AZI86_09180</name>
</gene>
<comment type="caution">
    <text evidence="6">The sequence shown here is derived from an EMBL/GenBank/DDBJ whole genome shotgun (WGS) entry which is preliminary data.</text>
</comment>
<evidence type="ECO:0000256" key="4">
    <source>
        <dbReference type="ARBA" id="ARBA00023172"/>
    </source>
</evidence>
<feature type="coiled-coil region" evidence="5">
    <location>
        <begin position="33"/>
        <end position="74"/>
    </location>
</feature>
<dbReference type="PANTHER" id="PTHR30563:SF0">
    <property type="entry name" value="DNA RECOMBINATION PROTEIN RMUC"/>
    <property type="match status" value="1"/>
</dbReference>
<comment type="function">
    <text evidence="1">Involved in DNA recombination.</text>
</comment>
<dbReference type="AlphaFoldDB" id="A0A150WRT5"/>
<dbReference type="InterPro" id="IPR003798">
    <property type="entry name" value="DNA_recombination_RmuC"/>
</dbReference>
<dbReference type="EMBL" id="LUKE01000001">
    <property type="protein sequence ID" value="KYG67172.1"/>
    <property type="molecule type" value="Genomic_DNA"/>
</dbReference>
<keyword evidence="7" id="KW-1185">Reference proteome</keyword>
<evidence type="ECO:0000256" key="1">
    <source>
        <dbReference type="ARBA" id="ARBA00003416"/>
    </source>
</evidence>
<dbReference type="Pfam" id="PF02646">
    <property type="entry name" value="RmuC"/>
    <property type="match status" value="1"/>
</dbReference>
<name>A0A150WRT5_BDEBC</name>
<dbReference type="RefSeq" id="WP_061834748.1">
    <property type="nucleotide sequence ID" value="NZ_LUKE01000001.1"/>
</dbReference>
<keyword evidence="3 5" id="KW-0175">Coiled coil</keyword>
<evidence type="ECO:0000256" key="2">
    <source>
        <dbReference type="ARBA" id="ARBA00009840"/>
    </source>
</evidence>
<protein>
    <submittedName>
        <fullName evidence="6">Recombinase RmuC</fullName>
    </submittedName>
</protein>
<organism evidence="6 7">
    <name type="scientific">Bdellovibrio bacteriovorus</name>
    <dbReference type="NCBI Taxonomy" id="959"/>
    <lineage>
        <taxon>Bacteria</taxon>
        <taxon>Pseudomonadati</taxon>
        <taxon>Bdellovibrionota</taxon>
        <taxon>Bdellovibrionia</taxon>
        <taxon>Bdellovibrionales</taxon>
        <taxon>Pseudobdellovibrionaceae</taxon>
        <taxon>Bdellovibrio</taxon>
    </lineage>
</organism>
<comment type="similarity">
    <text evidence="2">Belongs to the RmuC family.</text>
</comment>
<reference evidence="6 7" key="1">
    <citation type="submission" date="2016-03" db="EMBL/GenBank/DDBJ databases">
        <authorList>
            <person name="Ploux O."/>
        </authorList>
    </citation>
    <scope>NUCLEOTIDE SEQUENCE [LARGE SCALE GENOMIC DNA]</scope>
    <source>
        <strain evidence="6 7">R0</strain>
    </source>
</reference>